<dbReference type="SUPFAM" id="SSF54106">
    <property type="entry name" value="LysM domain"/>
    <property type="match status" value="4"/>
</dbReference>
<dbReference type="PROSITE" id="PS51782">
    <property type="entry name" value="LYSM"/>
    <property type="match status" value="4"/>
</dbReference>
<evidence type="ECO:0000256" key="2">
    <source>
        <dbReference type="ARBA" id="ARBA00022801"/>
    </source>
</evidence>
<dbReference type="SMART" id="SM00257">
    <property type="entry name" value="LysM"/>
    <property type="match status" value="4"/>
</dbReference>
<dbReference type="Gene3D" id="1.10.530.10">
    <property type="match status" value="1"/>
</dbReference>
<sequence length="571" mass="60017">MGKHEQPNLINTSKNITKVAIGVGTVGGVLTLTHQASAETYTVKAGDTLSTIAQTYKTTADELLKINNSQSSDLAVGQTLETSAPAPKRVTTSVPPVTYTVKAGDTLWDIAQAHNTTVDALANNSKITDPQNLVIGQEITITPASEKVDYIQPTVTPAVLYTVQSGDTLESIAASQQVSVDTILKNSGITDPNTIYVGQFLIIKQESVSYGDTASTGAISATAKTIATKANISEQNAQNALDIAKYLTSQEGFTLQGAAGALAVAERESGFNPEAVNTSGGVAGIFQWSGWSNTINGNRWARAEAKKLTLDVQLKLVSTELNSNFKNVKTLMSSATDAKQASLDWSQYYEGVALTDSQTQSNDLQANAQKWFEILSDGAVTTTTPAVYYVVQSGDTLGAIAQKYNVSISDIVTNSGISNANAIAVGQKLTIKAAVTSLENTVSDASSANVPLDVNNGPYTSNNTYAAGNCTWYVKDVFKTRMGDYWGNAKDWAASASREGLLVDGNPVANKTIAVFAPGSAGADATYGHVAVVIGVSGDTVTISEMNAVGLGKISTREIPKSAATYIHMDY</sequence>
<dbReference type="Gene3D" id="3.10.350.10">
    <property type="entry name" value="LysM domain"/>
    <property type="match status" value="4"/>
</dbReference>
<dbReference type="Pfam" id="PF01476">
    <property type="entry name" value="LysM"/>
    <property type="match status" value="4"/>
</dbReference>
<feature type="domain" description="LysM" evidence="5">
    <location>
        <begin position="39"/>
        <end position="82"/>
    </location>
</feature>
<comment type="caution">
    <text evidence="6">The sequence shown here is derived from an EMBL/GenBank/DDBJ whole genome shotgun (WGS) entry which is preliminary data.</text>
</comment>
<evidence type="ECO:0000259" key="4">
    <source>
        <dbReference type="PROSITE" id="PS50911"/>
    </source>
</evidence>
<keyword evidence="3" id="KW-0961">Cell wall biogenesis/degradation</keyword>
<gene>
    <name evidence="6" type="ORF">Hs20B_08470</name>
</gene>
<feature type="domain" description="Peptidase C51" evidence="4">
    <location>
        <begin position="445"/>
        <end position="568"/>
    </location>
</feature>
<dbReference type="GO" id="GO:0008932">
    <property type="term" value="F:lytic endotransglycosylase activity"/>
    <property type="evidence" value="ECO:0007669"/>
    <property type="project" value="TreeGrafter"/>
</dbReference>
<dbReference type="InterPro" id="IPR007921">
    <property type="entry name" value="CHAP_dom"/>
</dbReference>
<keyword evidence="1" id="KW-0732">Signal</keyword>
<evidence type="ECO:0000256" key="3">
    <source>
        <dbReference type="ARBA" id="ARBA00023316"/>
    </source>
</evidence>
<proteinExistence type="predicted"/>
<dbReference type="InterPro" id="IPR041219">
    <property type="entry name" value="Phage_lysozyme2"/>
</dbReference>
<feature type="domain" description="LysM" evidence="5">
    <location>
        <begin position="97"/>
        <end position="141"/>
    </location>
</feature>
<dbReference type="AlphaFoldDB" id="A0A6A0B4Y7"/>
<reference evidence="6 7" key="1">
    <citation type="submission" date="2020-02" db="EMBL/GenBank/DDBJ databases">
        <title>Draft genome sequence of Lactococcus sp. Hs20B0-1.</title>
        <authorList>
            <person name="Noda S."/>
            <person name="Yuki M."/>
            <person name="Ohkuma M."/>
        </authorList>
    </citation>
    <scope>NUCLEOTIDE SEQUENCE [LARGE SCALE GENOMIC DNA]</scope>
    <source>
        <strain evidence="6 7">Hs20B0-1</strain>
    </source>
</reference>
<dbReference type="Gene3D" id="3.90.1720.10">
    <property type="entry name" value="endopeptidase domain like (from Nostoc punctiforme)"/>
    <property type="match status" value="1"/>
</dbReference>
<dbReference type="PANTHER" id="PTHR33734:SF22">
    <property type="entry name" value="MEMBRANE-BOUND LYTIC MUREIN TRANSGLYCOSYLASE D"/>
    <property type="match status" value="1"/>
</dbReference>
<dbReference type="GO" id="GO:0016787">
    <property type="term" value="F:hydrolase activity"/>
    <property type="evidence" value="ECO:0007669"/>
    <property type="project" value="UniProtKB-KW"/>
</dbReference>
<dbReference type="InterPro" id="IPR018392">
    <property type="entry name" value="LysM"/>
</dbReference>
<dbReference type="Pfam" id="PF05257">
    <property type="entry name" value="CHAP"/>
    <property type="match status" value="1"/>
</dbReference>
<dbReference type="SUPFAM" id="SSF54001">
    <property type="entry name" value="Cysteine proteinases"/>
    <property type="match status" value="1"/>
</dbReference>
<evidence type="ECO:0008006" key="8">
    <source>
        <dbReference type="Google" id="ProtNLM"/>
    </source>
</evidence>
<dbReference type="InterPro" id="IPR038765">
    <property type="entry name" value="Papain-like_cys_pep_sf"/>
</dbReference>
<dbReference type="EMBL" id="BLLH01000003">
    <property type="protein sequence ID" value="GFH40449.1"/>
    <property type="molecule type" value="Genomic_DNA"/>
</dbReference>
<organism evidence="6 7">
    <name type="scientific">Pseudolactococcus insecticola</name>
    <dbReference type="NCBI Taxonomy" id="2709158"/>
    <lineage>
        <taxon>Bacteria</taxon>
        <taxon>Bacillati</taxon>
        <taxon>Bacillota</taxon>
        <taxon>Bacilli</taxon>
        <taxon>Lactobacillales</taxon>
        <taxon>Streptococcaceae</taxon>
        <taxon>Pseudolactococcus</taxon>
    </lineage>
</organism>
<evidence type="ECO:0000256" key="1">
    <source>
        <dbReference type="ARBA" id="ARBA00022729"/>
    </source>
</evidence>
<feature type="domain" description="LysM" evidence="5">
    <location>
        <begin position="387"/>
        <end position="431"/>
    </location>
</feature>
<dbReference type="InterPro" id="IPR036779">
    <property type="entry name" value="LysM_dom_sf"/>
</dbReference>
<dbReference type="RefSeq" id="WP_172355991.1">
    <property type="nucleotide sequence ID" value="NZ_BLLH01000003.1"/>
</dbReference>
<protein>
    <recommendedName>
        <fullName evidence="8">LysM peptidoglycan-binding domain-containing protein</fullName>
    </recommendedName>
</protein>
<keyword evidence="7" id="KW-1185">Reference proteome</keyword>
<dbReference type="Pfam" id="PF18013">
    <property type="entry name" value="Phage_lysozyme2"/>
    <property type="match status" value="1"/>
</dbReference>
<evidence type="ECO:0000313" key="7">
    <source>
        <dbReference type="Proteomes" id="UP000475928"/>
    </source>
</evidence>
<dbReference type="GO" id="GO:0071555">
    <property type="term" value="P:cell wall organization"/>
    <property type="evidence" value="ECO:0007669"/>
    <property type="project" value="UniProtKB-KW"/>
</dbReference>
<accession>A0A6A0B4Y7</accession>
<keyword evidence="2" id="KW-0378">Hydrolase</keyword>
<evidence type="ECO:0000313" key="6">
    <source>
        <dbReference type="EMBL" id="GFH40449.1"/>
    </source>
</evidence>
<feature type="domain" description="LysM" evidence="5">
    <location>
        <begin position="159"/>
        <end position="203"/>
    </location>
</feature>
<evidence type="ECO:0000259" key="5">
    <source>
        <dbReference type="PROSITE" id="PS51782"/>
    </source>
</evidence>
<dbReference type="CDD" id="cd00118">
    <property type="entry name" value="LysM"/>
    <property type="match status" value="4"/>
</dbReference>
<dbReference type="PROSITE" id="PS50911">
    <property type="entry name" value="CHAP"/>
    <property type="match status" value="1"/>
</dbReference>
<name>A0A6A0B4Y7_9LACT</name>
<dbReference type="Proteomes" id="UP000475928">
    <property type="component" value="Unassembled WGS sequence"/>
</dbReference>
<dbReference type="PANTHER" id="PTHR33734">
    <property type="entry name" value="LYSM DOMAIN-CONTAINING GPI-ANCHORED PROTEIN 2"/>
    <property type="match status" value="1"/>
</dbReference>